<accession>A0AAV4A4R3</accession>
<evidence type="ECO:0000313" key="1">
    <source>
        <dbReference type="EMBL" id="GFO02674.1"/>
    </source>
</evidence>
<proteinExistence type="predicted"/>
<sequence length="120" mass="13388">MLIDIVKHLTGSDMLFDAKDLNSCVAKLSFNTTMQPLTRQNAQRNGLNITAGTLFPIHPTVQTLHPQTFIYLGPLSATWEAKSLRMKMSSLVKSLIGFQSLTQTFSLRAYTRFSHDGKNA</sequence>
<organism evidence="1 2">
    <name type="scientific">Plakobranchus ocellatus</name>
    <dbReference type="NCBI Taxonomy" id="259542"/>
    <lineage>
        <taxon>Eukaryota</taxon>
        <taxon>Metazoa</taxon>
        <taxon>Spiralia</taxon>
        <taxon>Lophotrochozoa</taxon>
        <taxon>Mollusca</taxon>
        <taxon>Gastropoda</taxon>
        <taxon>Heterobranchia</taxon>
        <taxon>Euthyneura</taxon>
        <taxon>Panpulmonata</taxon>
        <taxon>Sacoglossa</taxon>
        <taxon>Placobranchoidea</taxon>
        <taxon>Plakobranchidae</taxon>
        <taxon>Plakobranchus</taxon>
    </lineage>
</organism>
<keyword evidence="2" id="KW-1185">Reference proteome</keyword>
<reference evidence="1 2" key="1">
    <citation type="journal article" date="2021" name="Elife">
        <title>Chloroplast acquisition without the gene transfer in kleptoplastic sea slugs, Plakobranchus ocellatus.</title>
        <authorList>
            <person name="Maeda T."/>
            <person name="Takahashi S."/>
            <person name="Yoshida T."/>
            <person name="Shimamura S."/>
            <person name="Takaki Y."/>
            <person name="Nagai Y."/>
            <person name="Toyoda A."/>
            <person name="Suzuki Y."/>
            <person name="Arimoto A."/>
            <person name="Ishii H."/>
            <person name="Satoh N."/>
            <person name="Nishiyama T."/>
            <person name="Hasebe M."/>
            <person name="Maruyama T."/>
            <person name="Minagawa J."/>
            <person name="Obokata J."/>
            <person name="Shigenobu S."/>
        </authorList>
    </citation>
    <scope>NUCLEOTIDE SEQUENCE [LARGE SCALE GENOMIC DNA]</scope>
</reference>
<gene>
    <name evidence="1" type="ORF">PoB_002917900</name>
</gene>
<dbReference type="AlphaFoldDB" id="A0AAV4A4R3"/>
<dbReference type="EMBL" id="BLXT01003624">
    <property type="protein sequence ID" value="GFO02674.1"/>
    <property type="molecule type" value="Genomic_DNA"/>
</dbReference>
<dbReference type="Proteomes" id="UP000735302">
    <property type="component" value="Unassembled WGS sequence"/>
</dbReference>
<name>A0AAV4A4R3_9GAST</name>
<protein>
    <submittedName>
        <fullName evidence="1">Uncharacterized protein</fullName>
    </submittedName>
</protein>
<evidence type="ECO:0000313" key="2">
    <source>
        <dbReference type="Proteomes" id="UP000735302"/>
    </source>
</evidence>
<comment type="caution">
    <text evidence="1">The sequence shown here is derived from an EMBL/GenBank/DDBJ whole genome shotgun (WGS) entry which is preliminary data.</text>
</comment>